<protein>
    <submittedName>
        <fullName evidence="6 7">Uncharacterized protein LOC111115191</fullName>
    </submittedName>
</protein>
<dbReference type="KEGG" id="cvn:111115191"/>
<keyword evidence="5" id="KW-1185">Reference proteome</keyword>
<dbReference type="GO" id="GO:0061630">
    <property type="term" value="F:ubiquitin protein ligase activity"/>
    <property type="evidence" value="ECO:0007669"/>
    <property type="project" value="TreeGrafter"/>
</dbReference>
<feature type="domain" description="B box-type" evidence="4">
    <location>
        <begin position="66"/>
        <end position="103"/>
    </location>
</feature>
<dbReference type="Pfam" id="PF01436">
    <property type="entry name" value="NHL"/>
    <property type="match status" value="1"/>
</dbReference>
<dbReference type="InterPro" id="IPR047153">
    <property type="entry name" value="TRIM45/56/19-like"/>
</dbReference>
<dbReference type="InterPro" id="IPR000315">
    <property type="entry name" value="Znf_B-box"/>
</dbReference>
<dbReference type="Proteomes" id="UP000694844">
    <property type="component" value="Chromosome 9"/>
</dbReference>
<sequence>MDSQKSAQDVLRCNLCDDPVPPLFCDLCQTNLCRSCAGDHLLDESKEHKVVPIKQKWCPIFSHPKCREHYDKQCELYCKQCDTPVCSLCVSAKDHKTHELIEILKHFENLKKIIFQDIQELKKSIYPKYAEMVSSITIQKDHLRKNSHILKAIVHKQGEFWHREIDTIMKNLQSEIDDVEFDQLSAFDKEEEKLTTKLNEISQVIEDVGKILYSNDIFLFSDYAFKSRLEEFRKLPPQLKLALPSFFPGRINRDHLQEEFGSLSKPRMTKEERVYTMNQPSNKSFLDDPQVIKSINTDYYQLYAVTCLTDEEIWTSGSDDIMKLYDSVKGKLRKSVQTFSGNIPSDIAVTVSGDVLYTDYNDRSVNIANNDKKQSLVRLEGWRPQSVCNSSSEDLLVIMTSDDIKETKLVRFSGSKEKQTIQWNDKQQPVFSSGDRMYLCENRNLDICVVDCGAHVVLAVNAEGKLRFRYTGHLSPSKGWFCPAGITTDSLGKILTSDSDNDCIHILDEDGTFLRYIDSCDLQVPQGLCVDSKDHVIVADSKSGTVKKIQYYK</sequence>
<dbReference type="PANTHER" id="PTHR25462:SF296">
    <property type="entry name" value="MEIOTIC P26, ISOFORM F"/>
    <property type="match status" value="1"/>
</dbReference>
<evidence type="ECO:0000259" key="4">
    <source>
        <dbReference type="PROSITE" id="PS50119"/>
    </source>
</evidence>
<evidence type="ECO:0000256" key="3">
    <source>
        <dbReference type="PROSITE-ProRule" id="PRU00504"/>
    </source>
</evidence>
<accession>A0A8B8C1M0</accession>
<dbReference type="OrthoDB" id="6128620at2759"/>
<evidence type="ECO:0000256" key="2">
    <source>
        <dbReference type="PROSITE-ProRule" id="PRU00024"/>
    </source>
</evidence>
<dbReference type="PANTHER" id="PTHR25462">
    <property type="entry name" value="BONUS, ISOFORM C-RELATED"/>
    <property type="match status" value="1"/>
</dbReference>
<dbReference type="RefSeq" id="XP_022309552.1">
    <property type="nucleotide sequence ID" value="XM_022453844.1"/>
</dbReference>
<dbReference type="AlphaFoldDB" id="A0A8B8C1M0"/>
<feature type="repeat" description="NHL" evidence="3">
    <location>
        <begin position="511"/>
        <end position="552"/>
    </location>
</feature>
<keyword evidence="1" id="KW-0677">Repeat</keyword>
<proteinExistence type="predicted"/>
<dbReference type="PROSITE" id="PS50119">
    <property type="entry name" value="ZF_BBOX"/>
    <property type="match status" value="2"/>
</dbReference>
<dbReference type="Gene3D" id="3.30.160.60">
    <property type="entry name" value="Classic Zinc Finger"/>
    <property type="match status" value="1"/>
</dbReference>
<dbReference type="GeneID" id="111115191"/>
<evidence type="ECO:0000313" key="6">
    <source>
        <dbReference type="RefSeq" id="XP_022309551.1"/>
    </source>
</evidence>
<keyword evidence="2" id="KW-0863">Zinc-finger</keyword>
<feature type="domain" description="B box-type" evidence="4">
    <location>
        <begin position="8"/>
        <end position="53"/>
    </location>
</feature>
<keyword evidence="2" id="KW-0862">Zinc</keyword>
<keyword evidence="2" id="KW-0479">Metal-binding</keyword>
<reference evidence="6 7" key="1">
    <citation type="submission" date="2025-04" db="UniProtKB">
        <authorList>
            <consortium name="RefSeq"/>
        </authorList>
    </citation>
    <scope>IDENTIFICATION</scope>
    <source>
        <tissue evidence="6 7">Whole sample</tissue>
    </source>
</reference>
<dbReference type="InterPro" id="IPR001258">
    <property type="entry name" value="NHL_repeat"/>
</dbReference>
<name>A0A8B8C1M0_CRAVI</name>
<dbReference type="Pfam" id="PF00643">
    <property type="entry name" value="zf-B_box"/>
    <property type="match status" value="1"/>
</dbReference>
<dbReference type="SUPFAM" id="SSF101898">
    <property type="entry name" value="NHL repeat"/>
    <property type="match status" value="1"/>
</dbReference>
<dbReference type="SUPFAM" id="SSF57845">
    <property type="entry name" value="B-box zinc-binding domain"/>
    <property type="match status" value="1"/>
</dbReference>
<dbReference type="PROSITE" id="PS51125">
    <property type="entry name" value="NHL"/>
    <property type="match status" value="1"/>
</dbReference>
<organism evidence="5 7">
    <name type="scientific">Crassostrea virginica</name>
    <name type="common">Eastern oyster</name>
    <dbReference type="NCBI Taxonomy" id="6565"/>
    <lineage>
        <taxon>Eukaryota</taxon>
        <taxon>Metazoa</taxon>
        <taxon>Spiralia</taxon>
        <taxon>Lophotrochozoa</taxon>
        <taxon>Mollusca</taxon>
        <taxon>Bivalvia</taxon>
        <taxon>Autobranchia</taxon>
        <taxon>Pteriomorphia</taxon>
        <taxon>Ostreida</taxon>
        <taxon>Ostreoidea</taxon>
        <taxon>Ostreidae</taxon>
        <taxon>Crassostrea</taxon>
    </lineage>
</organism>
<evidence type="ECO:0000313" key="7">
    <source>
        <dbReference type="RefSeq" id="XP_022309552.1"/>
    </source>
</evidence>
<dbReference type="GO" id="GO:0008270">
    <property type="term" value="F:zinc ion binding"/>
    <property type="evidence" value="ECO:0007669"/>
    <property type="project" value="UniProtKB-KW"/>
</dbReference>
<evidence type="ECO:0000256" key="1">
    <source>
        <dbReference type="ARBA" id="ARBA00022737"/>
    </source>
</evidence>
<dbReference type="SMART" id="SM00336">
    <property type="entry name" value="BBOX"/>
    <property type="match status" value="2"/>
</dbReference>
<gene>
    <name evidence="6 7" type="primary">LOC111115191</name>
</gene>
<dbReference type="InterPro" id="IPR011042">
    <property type="entry name" value="6-blade_b-propeller_TolB-like"/>
</dbReference>
<dbReference type="RefSeq" id="XP_022309551.1">
    <property type="nucleotide sequence ID" value="XM_022453843.1"/>
</dbReference>
<dbReference type="CDD" id="cd19756">
    <property type="entry name" value="Bbox2"/>
    <property type="match status" value="1"/>
</dbReference>
<dbReference type="Gene3D" id="2.120.10.30">
    <property type="entry name" value="TolB, C-terminal domain"/>
    <property type="match status" value="1"/>
</dbReference>
<evidence type="ECO:0000313" key="5">
    <source>
        <dbReference type="Proteomes" id="UP000694844"/>
    </source>
</evidence>